<gene>
    <name evidence="1" type="ORF">SAMN05444682_108215</name>
</gene>
<reference evidence="1 2" key="1">
    <citation type="submission" date="2016-10" db="EMBL/GenBank/DDBJ databases">
        <authorList>
            <person name="de Groot N.N."/>
        </authorList>
    </citation>
    <scope>NUCLEOTIDE SEQUENCE [LARGE SCALE GENOMIC DNA]</scope>
    <source>
        <strain evidence="1 2">RK1</strain>
    </source>
</reference>
<protein>
    <submittedName>
        <fullName evidence="1">Uncharacterized protein</fullName>
    </submittedName>
</protein>
<evidence type="ECO:0000313" key="2">
    <source>
        <dbReference type="Proteomes" id="UP000198670"/>
    </source>
</evidence>
<accession>A0A1I3Q096</accession>
<dbReference type="RefSeq" id="WP_143072953.1">
    <property type="nucleotide sequence ID" value="NZ_FOQO01000008.1"/>
</dbReference>
<dbReference type="STRING" id="1477437.SAMN05444682_108215"/>
<organism evidence="1 2">
    <name type="scientific">Parapedobacter indicus</name>
    <dbReference type="NCBI Taxonomy" id="1477437"/>
    <lineage>
        <taxon>Bacteria</taxon>
        <taxon>Pseudomonadati</taxon>
        <taxon>Bacteroidota</taxon>
        <taxon>Sphingobacteriia</taxon>
        <taxon>Sphingobacteriales</taxon>
        <taxon>Sphingobacteriaceae</taxon>
        <taxon>Parapedobacter</taxon>
    </lineage>
</organism>
<dbReference type="AlphaFoldDB" id="A0A1I3Q096"/>
<keyword evidence="2" id="KW-1185">Reference proteome</keyword>
<name>A0A1I3Q096_9SPHI</name>
<evidence type="ECO:0000313" key="1">
    <source>
        <dbReference type="EMBL" id="SFJ27042.1"/>
    </source>
</evidence>
<proteinExistence type="predicted"/>
<dbReference type="Proteomes" id="UP000198670">
    <property type="component" value="Unassembled WGS sequence"/>
</dbReference>
<dbReference type="OrthoDB" id="798552at2"/>
<sequence length="195" mass="22349">MKSLVLSVLICTAAVGNSTATTHTASYVEKGGRHELANDQKSTEAFKQAIAFHQRNVDVLWEQYRLAEARIRESHGNHAELERDRVFFVGVYQQDIKKGVRVEESKKVIAQIEANYAKKHAQRDIYEKEQLTRLQSQLKRELLREQKGFEKSKKRYAKLVNEETTPLLQEAERCFAAAIERVNRFSDVGTTIAAK</sequence>
<dbReference type="EMBL" id="FOQO01000008">
    <property type="protein sequence ID" value="SFJ27042.1"/>
    <property type="molecule type" value="Genomic_DNA"/>
</dbReference>